<protein>
    <submittedName>
        <fullName evidence="1">Uncharacterized protein</fullName>
    </submittedName>
</protein>
<comment type="caution">
    <text evidence="1">The sequence shown here is derived from an EMBL/GenBank/DDBJ whole genome shotgun (WGS) entry which is preliminary data.</text>
</comment>
<gene>
    <name evidence="1" type="ORF">F5613_002490</name>
</gene>
<evidence type="ECO:0000313" key="1">
    <source>
        <dbReference type="EMBL" id="NYI50360.1"/>
    </source>
</evidence>
<keyword evidence="2" id="KW-1185">Reference proteome</keyword>
<dbReference type="Proteomes" id="UP000574332">
    <property type="component" value="Unassembled WGS sequence"/>
</dbReference>
<sequence length="43" mass="5151">MFLKKIGFNGAERIKLSINLEALAMIRDSEYFFFLFLHRNSRI</sequence>
<proteinExistence type="predicted"/>
<name>A0A8E2D609_9PORP</name>
<dbReference type="EMBL" id="JACCCY010000003">
    <property type="protein sequence ID" value="NYI50360.1"/>
    <property type="molecule type" value="Genomic_DNA"/>
</dbReference>
<organism evidence="1 2">
    <name type="scientific">Macellibacteroides fermentans</name>
    <dbReference type="NCBI Taxonomy" id="879969"/>
    <lineage>
        <taxon>Bacteria</taxon>
        <taxon>Pseudomonadati</taxon>
        <taxon>Bacteroidota</taxon>
        <taxon>Bacteroidia</taxon>
        <taxon>Bacteroidales</taxon>
        <taxon>Porphyromonadaceae</taxon>
        <taxon>Macellibacteroides</taxon>
    </lineage>
</organism>
<evidence type="ECO:0000313" key="2">
    <source>
        <dbReference type="Proteomes" id="UP000574332"/>
    </source>
</evidence>
<reference evidence="1 2" key="1">
    <citation type="submission" date="2020-07" db="EMBL/GenBank/DDBJ databases">
        <title>Genomic Encyclopedia of Type Strains, Phase IV (KMG-IV): sequencing the most valuable type-strain genomes for metagenomic binning, comparative biology and taxonomic classification.</title>
        <authorList>
            <person name="Goeker M."/>
        </authorList>
    </citation>
    <scope>NUCLEOTIDE SEQUENCE [LARGE SCALE GENOMIC DNA]</scope>
    <source>
        <strain evidence="1 2">DSM 23697</strain>
    </source>
</reference>
<dbReference type="AlphaFoldDB" id="A0A8E2D609"/>
<accession>A0A8E2D609</accession>